<feature type="region of interest" description="Disordered" evidence="2">
    <location>
        <begin position="226"/>
        <end position="266"/>
    </location>
</feature>
<feature type="coiled-coil region" evidence="1">
    <location>
        <begin position="363"/>
        <end position="397"/>
    </location>
</feature>
<gene>
    <name evidence="4" type="ORF">BJ878DRAFT_510855</name>
</gene>
<keyword evidence="5" id="KW-1185">Reference proteome</keyword>
<dbReference type="Pfam" id="PF12539">
    <property type="entry name" value="Csm1"/>
    <property type="match status" value="1"/>
</dbReference>
<dbReference type="GO" id="GO:0034506">
    <property type="term" value="C:chromosome, centromeric core domain"/>
    <property type="evidence" value="ECO:0007669"/>
    <property type="project" value="TreeGrafter"/>
</dbReference>
<keyword evidence="1" id="KW-0175">Coiled coil</keyword>
<reference evidence="4" key="1">
    <citation type="journal article" date="2021" name="IMA Fungus">
        <title>Genomic characterization of three marine fungi, including Emericellopsis atlantica sp. nov. with signatures of a generalist lifestyle and marine biomass degradation.</title>
        <authorList>
            <person name="Hagestad O.C."/>
            <person name="Hou L."/>
            <person name="Andersen J.H."/>
            <person name="Hansen E.H."/>
            <person name="Altermark B."/>
            <person name="Li C."/>
            <person name="Kuhnert E."/>
            <person name="Cox R.J."/>
            <person name="Crous P.W."/>
            <person name="Spatafora J.W."/>
            <person name="Lail K."/>
            <person name="Amirebrahimi M."/>
            <person name="Lipzen A."/>
            <person name="Pangilinan J."/>
            <person name="Andreopoulos W."/>
            <person name="Hayes R.D."/>
            <person name="Ng V."/>
            <person name="Grigoriev I.V."/>
            <person name="Jackson S.A."/>
            <person name="Sutton T.D.S."/>
            <person name="Dobson A.D.W."/>
            <person name="Rama T."/>
        </authorList>
    </citation>
    <scope>NUCLEOTIDE SEQUENCE</scope>
    <source>
        <strain evidence="4">TRa3180A</strain>
    </source>
</reference>
<dbReference type="GO" id="GO:0045144">
    <property type="term" value="P:meiotic sister chromatid segregation"/>
    <property type="evidence" value="ECO:0007669"/>
    <property type="project" value="TreeGrafter"/>
</dbReference>
<dbReference type="GO" id="GO:0005730">
    <property type="term" value="C:nucleolus"/>
    <property type="evidence" value="ECO:0007669"/>
    <property type="project" value="TreeGrafter"/>
</dbReference>
<feature type="compositionally biased region" description="Basic residues" evidence="2">
    <location>
        <begin position="56"/>
        <end position="66"/>
    </location>
</feature>
<dbReference type="InterPro" id="IPR040349">
    <property type="entry name" value="Csm1/Pcs1"/>
</dbReference>
<dbReference type="InterPro" id="IPR020981">
    <property type="entry name" value="Csm1/Pcs1_C"/>
</dbReference>
<dbReference type="OrthoDB" id="2431049at2759"/>
<evidence type="ECO:0000313" key="5">
    <source>
        <dbReference type="Proteomes" id="UP000887226"/>
    </source>
</evidence>
<dbReference type="EMBL" id="MU253980">
    <property type="protein sequence ID" value="KAG9243406.1"/>
    <property type="molecule type" value="Genomic_DNA"/>
</dbReference>
<dbReference type="Gene3D" id="3.90.1150.80">
    <property type="match status" value="1"/>
</dbReference>
<dbReference type="PANTHER" id="PTHR28006:SF1">
    <property type="entry name" value="MONOPOLIN COMPLEX SUBUNIT CSM1"/>
    <property type="match status" value="1"/>
</dbReference>
<evidence type="ECO:0000259" key="3">
    <source>
        <dbReference type="Pfam" id="PF12539"/>
    </source>
</evidence>
<feature type="domain" description="Monopolin complex subunit Csm1/Pcs1 C-terminal" evidence="3">
    <location>
        <begin position="442"/>
        <end position="529"/>
    </location>
</feature>
<dbReference type="CDD" id="cd23787">
    <property type="entry name" value="RWD_CSM1"/>
    <property type="match status" value="1"/>
</dbReference>
<dbReference type="InterPro" id="IPR038608">
    <property type="entry name" value="Csm1/Pcs1_C_sf"/>
</dbReference>
<feature type="region of interest" description="Disordered" evidence="2">
    <location>
        <begin position="24"/>
        <end position="118"/>
    </location>
</feature>
<evidence type="ECO:0000313" key="4">
    <source>
        <dbReference type="EMBL" id="KAG9243406.1"/>
    </source>
</evidence>
<sequence>MLNTKYKSTLSSLIDSDDDDLEFCQGNMPTRGSAAENKAPTTKKACGRPAMPSKVTKTKAPTRRTSGRMSAKVIDKKPAKGKEGAAPKGKRKVLADRTNQQDENETEEVDEFDQGQDIVIDEEEEATVIAVKVTKPKATPKKNAAPKQKAVKENIEPVVMEDVRPDIPAKKARATKKKALAKEVIPEPSPEKCIPDSQPQKSIVFQEDIEMDGGGDEEDIIEETVARVASNRQRSRDDSRLHHPASRRPARSGSDTERSDPALRRKLGDITKKFESLSVKYQDLREIGIKEAERNFERLKKQSEERTATSDKLIASLKADLAAQAVMSKESRTLKTKVESQATEIGALKLQVSQLTASRSEVKAEAQTERKNAQAEMEKAQSDLNKTQAENKTLSTKLAAHRIAGALIENVGSKVPGSVVKSAGGIRMVGNVEAAQVAQASQLKEDMYRDLTGLIVRDVKRDPEDDVFDCIQTGRNGTLHFKLAITNEKSAESYDDAQCSYVPQLDPSRDSALIELLPDYLIEEITFPRPQAARFYARVGKALTERVDTE</sequence>
<protein>
    <submittedName>
        <fullName evidence="4">Chromosome segregation protein Csm1/Pcs1-domain-containing protein</fullName>
    </submittedName>
</protein>
<dbReference type="FunFam" id="3.90.1150.80:FF:000001">
    <property type="entry name" value="Chromosome segregation protein (Pcs1)"/>
    <property type="match status" value="1"/>
</dbReference>
<feature type="region of interest" description="Disordered" evidence="2">
    <location>
        <begin position="167"/>
        <end position="200"/>
    </location>
</feature>
<dbReference type="GO" id="GO:0051315">
    <property type="term" value="P:attachment of mitotic spindle microtubules to kinetochore"/>
    <property type="evidence" value="ECO:0007669"/>
    <property type="project" value="TreeGrafter"/>
</dbReference>
<dbReference type="GO" id="GO:0033551">
    <property type="term" value="C:monopolin complex"/>
    <property type="evidence" value="ECO:0007669"/>
    <property type="project" value="InterPro"/>
</dbReference>
<proteinExistence type="predicted"/>
<dbReference type="AlphaFoldDB" id="A0A9P8CFJ5"/>
<evidence type="ECO:0000256" key="2">
    <source>
        <dbReference type="SAM" id="MobiDB-lite"/>
    </source>
</evidence>
<feature type="compositionally biased region" description="Basic and acidic residues" evidence="2">
    <location>
        <begin position="254"/>
        <end position="266"/>
    </location>
</feature>
<dbReference type="PANTHER" id="PTHR28006">
    <property type="entry name" value="MONOPOLIN COMPLEX SUBUNIT CSM1"/>
    <property type="match status" value="1"/>
</dbReference>
<feature type="compositionally biased region" description="Acidic residues" evidence="2">
    <location>
        <begin position="102"/>
        <end position="118"/>
    </location>
</feature>
<feature type="compositionally biased region" description="Basic residues" evidence="2">
    <location>
        <begin position="170"/>
        <end position="179"/>
    </location>
</feature>
<evidence type="ECO:0000256" key="1">
    <source>
        <dbReference type="SAM" id="Coils"/>
    </source>
</evidence>
<feature type="compositionally biased region" description="Basic and acidic residues" evidence="2">
    <location>
        <begin position="73"/>
        <end position="85"/>
    </location>
</feature>
<dbReference type="Proteomes" id="UP000887226">
    <property type="component" value="Unassembled WGS sequence"/>
</dbReference>
<dbReference type="GO" id="GO:1990644">
    <property type="term" value="F:microtubule site clamp"/>
    <property type="evidence" value="ECO:0007669"/>
    <property type="project" value="TreeGrafter"/>
</dbReference>
<organism evidence="4 5">
    <name type="scientific">Calycina marina</name>
    <dbReference type="NCBI Taxonomy" id="1763456"/>
    <lineage>
        <taxon>Eukaryota</taxon>
        <taxon>Fungi</taxon>
        <taxon>Dikarya</taxon>
        <taxon>Ascomycota</taxon>
        <taxon>Pezizomycotina</taxon>
        <taxon>Leotiomycetes</taxon>
        <taxon>Helotiales</taxon>
        <taxon>Pezizellaceae</taxon>
        <taxon>Calycina</taxon>
    </lineage>
</organism>
<feature type="compositionally biased region" description="Basic and acidic residues" evidence="2">
    <location>
        <begin position="180"/>
        <end position="194"/>
    </location>
</feature>
<comment type="caution">
    <text evidence="4">The sequence shown here is derived from an EMBL/GenBank/DDBJ whole genome shotgun (WGS) entry which is preliminary data.</text>
</comment>
<dbReference type="GO" id="GO:0072686">
    <property type="term" value="C:mitotic spindle"/>
    <property type="evidence" value="ECO:0007669"/>
    <property type="project" value="TreeGrafter"/>
</dbReference>
<accession>A0A9P8CFJ5</accession>
<name>A0A9P8CFJ5_9HELO</name>